<proteinExistence type="predicted"/>
<dbReference type="Proteomes" id="UP000249377">
    <property type="component" value="Unassembled WGS sequence"/>
</dbReference>
<dbReference type="SUPFAM" id="SSF69593">
    <property type="entry name" value="Glycerol-3-phosphate (1)-acyltransferase"/>
    <property type="match status" value="1"/>
</dbReference>
<dbReference type="InterPro" id="IPR002123">
    <property type="entry name" value="Plipid/glycerol_acylTrfase"/>
</dbReference>
<dbReference type="AlphaFoldDB" id="A0A328UFH5"/>
<keyword evidence="1 4" id="KW-0808">Transferase</keyword>
<feature type="domain" description="Phospholipid/glycerol acyltransferase" evidence="3">
    <location>
        <begin position="35"/>
        <end position="152"/>
    </location>
</feature>
<keyword evidence="5" id="KW-1185">Reference proteome</keyword>
<dbReference type="EMBL" id="QLYR01000005">
    <property type="protein sequence ID" value="RAQ28427.1"/>
    <property type="molecule type" value="Genomic_DNA"/>
</dbReference>
<dbReference type="SMART" id="SM00563">
    <property type="entry name" value="PlsC"/>
    <property type="match status" value="1"/>
</dbReference>
<dbReference type="RefSeq" id="WP_112332810.1">
    <property type="nucleotide sequence ID" value="NZ_JADPHD010000003.1"/>
</dbReference>
<accession>A0A328UFH5</accession>
<keyword evidence="2 4" id="KW-0012">Acyltransferase</keyword>
<reference evidence="4 5" key="1">
    <citation type="submission" date="2018-06" db="EMBL/GenBank/DDBJ databases">
        <title>Noncontiguous genome sequence of Ruminococcaceae bacterium ASD2818.</title>
        <authorList>
            <person name="Chaplin A.V."/>
            <person name="Sokolova S.R."/>
            <person name="Kochetkova T.O."/>
            <person name="Goltsov A.Y."/>
            <person name="Trofimov D.Y."/>
            <person name="Efimov B.A."/>
        </authorList>
    </citation>
    <scope>NUCLEOTIDE SEQUENCE [LARGE SCALE GENOMIC DNA]</scope>
    <source>
        <strain evidence="4 5">ASD2818</strain>
    </source>
</reference>
<dbReference type="PANTHER" id="PTHR10434">
    <property type="entry name" value="1-ACYL-SN-GLYCEROL-3-PHOSPHATE ACYLTRANSFERASE"/>
    <property type="match status" value="1"/>
</dbReference>
<comment type="caution">
    <text evidence="4">The sequence shown here is derived from an EMBL/GenBank/DDBJ whole genome shotgun (WGS) entry which is preliminary data.</text>
</comment>
<evidence type="ECO:0000313" key="4">
    <source>
        <dbReference type="EMBL" id="RAQ28427.1"/>
    </source>
</evidence>
<dbReference type="Pfam" id="PF01553">
    <property type="entry name" value="Acyltransferase"/>
    <property type="match status" value="1"/>
</dbReference>
<gene>
    <name evidence="4" type="ORF">DPQ25_08855</name>
</gene>
<evidence type="ECO:0000256" key="2">
    <source>
        <dbReference type="ARBA" id="ARBA00023315"/>
    </source>
</evidence>
<protein>
    <submittedName>
        <fullName evidence="4">1-acyl-sn-glycerol-3-phosphate acyltransferase</fullName>
    </submittedName>
</protein>
<organism evidence="4 5">
    <name type="scientific">Hydrogeniiclostridium mannosilyticum</name>
    <dbReference type="NCBI Taxonomy" id="2764322"/>
    <lineage>
        <taxon>Bacteria</taxon>
        <taxon>Bacillati</taxon>
        <taxon>Bacillota</taxon>
        <taxon>Clostridia</taxon>
        <taxon>Eubacteriales</taxon>
        <taxon>Acutalibacteraceae</taxon>
        <taxon>Hydrogeniiclostridium</taxon>
    </lineage>
</organism>
<dbReference type="PANTHER" id="PTHR10434:SF11">
    <property type="entry name" value="1-ACYL-SN-GLYCEROL-3-PHOSPHATE ACYLTRANSFERASE"/>
    <property type="match status" value="1"/>
</dbReference>
<evidence type="ECO:0000256" key="1">
    <source>
        <dbReference type="ARBA" id="ARBA00022679"/>
    </source>
</evidence>
<evidence type="ECO:0000313" key="5">
    <source>
        <dbReference type="Proteomes" id="UP000249377"/>
    </source>
</evidence>
<name>A0A328UFH5_9FIRM</name>
<dbReference type="GO" id="GO:0003841">
    <property type="term" value="F:1-acylglycerol-3-phosphate O-acyltransferase activity"/>
    <property type="evidence" value="ECO:0007669"/>
    <property type="project" value="TreeGrafter"/>
</dbReference>
<dbReference type="CDD" id="cd07989">
    <property type="entry name" value="LPLAT_AGPAT-like"/>
    <property type="match status" value="1"/>
</dbReference>
<dbReference type="GO" id="GO:0006654">
    <property type="term" value="P:phosphatidic acid biosynthetic process"/>
    <property type="evidence" value="ECO:0007669"/>
    <property type="project" value="TreeGrafter"/>
</dbReference>
<sequence>MKAYFFLLHLLQPFSKLAFHLSYSGLENVPSQGPVIVCCNHRSVIDPFFVATVFKRAGRQVRFMAKSELFEDHGRLARSFLEMAGAFPVQREKGDMEAVKMAAGILSKGGVLGIFPQGRVVFDNAPFRPKAGFALIAARTKASVLPVSIYCDGKLTRFRKKVTIRVGKLIAWDELGLAENNRECLKQAALLLAKRINSQLEEKH</sequence>
<evidence type="ECO:0000259" key="3">
    <source>
        <dbReference type="SMART" id="SM00563"/>
    </source>
</evidence>